<dbReference type="SUPFAM" id="SSF53448">
    <property type="entry name" value="Nucleotide-diphospho-sugar transferases"/>
    <property type="match status" value="1"/>
</dbReference>
<keyword evidence="3 10" id="KW-0328">Glycosyltransferase</keyword>
<evidence type="ECO:0000256" key="5">
    <source>
        <dbReference type="ARBA" id="ARBA00022692"/>
    </source>
</evidence>
<evidence type="ECO:0000256" key="1">
    <source>
        <dbReference type="ARBA" id="ARBA00004323"/>
    </source>
</evidence>
<dbReference type="InterPro" id="IPR002659">
    <property type="entry name" value="Glyco_trans_31"/>
</dbReference>
<evidence type="ECO:0000256" key="9">
    <source>
        <dbReference type="ARBA" id="ARBA00023136"/>
    </source>
</evidence>
<keyword evidence="6 10" id="KW-0735">Signal-anchor</keyword>
<dbReference type="PANTHER" id="PTHR11214:SF3">
    <property type="entry name" value="BETA-1,3-GALACTOSYLTRANSFERASE 6"/>
    <property type="match status" value="1"/>
</dbReference>
<evidence type="ECO:0000256" key="2">
    <source>
        <dbReference type="ARBA" id="ARBA00008661"/>
    </source>
</evidence>
<evidence type="ECO:0000256" key="3">
    <source>
        <dbReference type="ARBA" id="ARBA00022676"/>
    </source>
</evidence>
<organism evidence="11 12">
    <name type="scientific">Chrysodeixis includens</name>
    <name type="common">Soybean looper</name>
    <name type="synonym">Pseudoplusia includens</name>
    <dbReference type="NCBI Taxonomy" id="689277"/>
    <lineage>
        <taxon>Eukaryota</taxon>
        <taxon>Metazoa</taxon>
        <taxon>Ecdysozoa</taxon>
        <taxon>Arthropoda</taxon>
        <taxon>Hexapoda</taxon>
        <taxon>Insecta</taxon>
        <taxon>Pterygota</taxon>
        <taxon>Neoptera</taxon>
        <taxon>Endopterygota</taxon>
        <taxon>Lepidoptera</taxon>
        <taxon>Glossata</taxon>
        <taxon>Ditrysia</taxon>
        <taxon>Noctuoidea</taxon>
        <taxon>Noctuidae</taxon>
        <taxon>Plusiinae</taxon>
        <taxon>Chrysodeixis</taxon>
    </lineage>
</organism>
<dbReference type="OrthoDB" id="5512589at2759"/>
<sequence>MLESILRIISRKFLYYLKFIGRRKVLFLAPPLVLVVLVLWPACRWFAAHTSRALLPPLPPDTPLQHFRRSRSLQHYLTHTQILIEPSVAPCGSIDEVRVITLVSSAPPRAAQRQAVRDTWAKHQKTFFVMGLHGERVDEQLVDNYIEAKQYSDLIVFDFRDHYQNLTLKTALMLQWTLDNCPQTEFLFKTDDDVLVNPWTLQKVMEQNVDAQLLGYSRNNTLLHRDEYNKWYVPRWLHYEDQVSRYLSGTGYLINGDFLPQIMEAAVNVPLMNLEDIYFTYLVAHKELGLKLTHDKRLSPTKPWLKVSCMYWWLASTHSLDPHEMRAAWAKLEGLMKGRNHSTNICSAFNEFFGSWRDYGLTFE</sequence>
<evidence type="ECO:0000256" key="6">
    <source>
        <dbReference type="ARBA" id="ARBA00022968"/>
    </source>
</evidence>
<evidence type="ECO:0000256" key="4">
    <source>
        <dbReference type="ARBA" id="ARBA00022679"/>
    </source>
</evidence>
<evidence type="ECO:0000256" key="7">
    <source>
        <dbReference type="ARBA" id="ARBA00022989"/>
    </source>
</evidence>
<dbReference type="EC" id="2.4.1.-" evidence="10"/>
<feature type="transmembrane region" description="Helical" evidence="10">
    <location>
        <begin position="25"/>
        <end position="47"/>
    </location>
</feature>
<evidence type="ECO:0000313" key="11">
    <source>
        <dbReference type="EMBL" id="CAD0205245.1"/>
    </source>
</evidence>
<evidence type="ECO:0000313" key="12">
    <source>
        <dbReference type="Proteomes" id="UP001154114"/>
    </source>
</evidence>
<dbReference type="PANTHER" id="PTHR11214">
    <property type="entry name" value="BETA-1,3-N-ACETYLGLUCOSAMINYLTRANSFERASE"/>
    <property type="match status" value="1"/>
</dbReference>
<gene>
    <name evidence="11" type="ORF">CINC_LOCUS7550</name>
</gene>
<accession>A0A9N8L4A5</accession>
<keyword evidence="4" id="KW-0808">Transferase</keyword>
<keyword evidence="5 10" id="KW-0812">Transmembrane</keyword>
<reference evidence="11" key="1">
    <citation type="submission" date="2021-12" db="EMBL/GenBank/DDBJ databases">
        <authorList>
            <person name="King R."/>
        </authorList>
    </citation>
    <scope>NUCLEOTIDE SEQUENCE</scope>
</reference>
<keyword evidence="7 10" id="KW-1133">Transmembrane helix</keyword>
<name>A0A9N8L4A5_CHRIL</name>
<dbReference type="GO" id="GO:0000139">
    <property type="term" value="C:Golgi membrane"/>
    <property type="evidence" value="ECO:0007669"/>
    <property type="project" value="UniProtKB-SubCell"/>
</dbReference>
<dbReference type="GO" id="GO:0006493">
    <property type="term" value="P:protein O-linked glycosylation"/>
    <property type="evidence" value="ECO:0007669"/>
    <property type="project" value="TreeGrafter"/>
</dbReference>
<evidence type="ECO:0000256" key="8">
    <source>
        <dbReference type="ARBA" id="ARBA00023034"/>
    </source>
</evidence>
<comment type="subcellular location">
    <subcellularLocation>
        <location evidence="1 10">Golgi apparatus membrane</location>
        <topology evidence="1 10">Single-pass type II membrane protein</topology>
    </subcellularLocation>
</comment>
<dbReference type="Proteomes" id="UP001154114">
    <property type="component" value="Chromosome 23"/>
</dbReference>
<dbReference type="Pfam" id="PF01762">
    <property type="entry name" value="Galactosyl_T"/>
    <property type="match status" value="1"/>
</dbReference>
<keyword evidence="8 10" id="KW-0333">Golgi apparatus</keyword>
<dbReference type="InterPro" id="IPR029044">
    <property type="entry name" value="Nucleotide-diphossugar_trans"/>
</dbReference>
<protein>
    <recommendedName>
        <fullName evidence="10">Hexosyltransferase</fullName>
        <ecNumber evidence="10">2.4.1.-</ecNumber>
    </recommendedName>
</protein>
<proteinExistence type="inferred from homology"/>
<keyword evidence="12" id="KW-1185">Reference proteome</keyword>
<dbReference type="GO" id="GO:0016758">
    <property type="term" value="F:hexosyltransferase activity"/>
    <property type="evidence" value="ECO:0007669"/>
    <property type="project" value="InterPro"/>
</dbReference>
<keyword evidence="9 10" id="KW-0472">Membrane</keyword>
<evidence type="ECO:0000256" key="10">
    <source>
        <dbReference type="RuleBase" id="RU363063"/>
    </source>
</evidence>
<comment type="similarity">
    <text evidence="2 10">Belongs to the glycosyltransferase 31 family.</text>
</comment>
<dbReference type="EMBL" id="LR824026">
    <property type="protein sequence ID" value="CAD0205245.1"/>
    <property type="molecule type" value="Genomic_DNA"/>
</dbReference>
<dbReference type="Gene3D" id="3.90.550.50">
    <property type="match status" value="1"/>
</dbReference>
<dbReference type="AlphaFoldDB" id="A0A9N8L4A5"/>